<gene>
    <name evidence="2" type="ORF">GM676_26215</name>
</gene>
<keyword evidence="3" id="KW-1185">Reference proteome</keyword>
<evidence type="ECO:0000313" key="3">
    <source>
        <dbReference type="Proteomes" id="UP000475582"/>
    </source>
</evidence>
<protein>
    <submittedName>
        <fullName evidence="2">Nuclear transport factor 2 family protein</fullName>
    </submittedName>
</protein>
<dbReference type="Pfam" id="PF12680">
    <property type="entry name" value="SnoaL_2"/>
    <property type="match status" value="1"/>
</dbReference>
<evidence type="ECO:0000259" key="1">
    <source>
        <dbReference type="Pfam" id="PF12680"/>
    </source>
</evidence>
<dbReference type="RefSeq" id="WP_155467148.1">
    <property type="nucleotide sequence ID" value="NZ_WNKY01000046.1"/>
</dbReference>
<name>A0A6L6PQ73_9BURK</name>
<dbReference type="Proteomes" id="UP000475582">
    <property type="component" value="Unassembled WGS sequence"/>
</dbReference>
<dbReference type="SUPFAM" id="SSF54427">
    <property type="entry name" value="NTF2-like"/>
    <property type="match status" value="1"/>
</dbReference>
<dbReference type="Gene3D" id="3.10.450.50">
    <property type="match status" value="1"/>
</dbReference>
<proteinExistence type="predicted"/>
<sequence>MSNPANIATQYLAVWNERDAAARRALVARIFSLDADYLDPMMRGAGHDGIDAMIAGAQSHFPGHRFALDGTPDGHNDVVRFSWTLSGPDGQPVANGTDVARVAADGRLASVTGFLNAA</sequence>
<dbReference type="InterPro" id="IPR037401">
    <property type="entry name" value="SnoaL-like"/>
</dbReference>
<dbReference type="AlphaFoldDB" id="A0A6L6PQ73"/>
<evidence type="ECO:0000313" key="2">
    <source>
        <dbReference type="EMBL" id="MTV41062.1"/>
    </source>
</evidence>
<organism evidence="2 3">
    <name type="scientific">Duganella radicis</name>
    <dbReference type="NCBI Taxonomy" id="551988"/>
    <lineage>
        <taxon>Bacteria</taxon>
        <taxon>Pseudomonadati</taxon>
        <taxon>Pseudomonadota</taxon>
        <taxon>Betaproteobacteria</taxon>
        <taxon>Burkholderiales</taxon>
        <taxon>Oxalobacteraceae</taxon>
        <taxon>Telluria group</taxon>
        <taxon>Duganella</taxon>
    </lineage>
</organism>
<dbReference type="EMBL" id="WNKY01000046">
    <property type="protein sequence ID" value="MTV41062.1"/>
    <property type="molecule type" value="Genomic_DNA"/>
</dbReference>
<reference evidence="2 3" key="1">
    <citation type="submission" date="2019-11" db="EMBL/GenBank/DDBJ databases">
        <title>Type strains purchased from KCTC, JCM and DSMZ.</title>
        <authorList>
            <person name="Lu H."/>
        </authorList>
    </citation>
    <scope>NUCLEOTIDE SEQUENCE [LARGE SCALE GENOMIC DNA]</scope>
    <source>
        <strain evidence="2 3">KCTC 22382</strain>
    </source>
</reference>
<comment type="caution">
    <text evidence="2">The sequence shown here is derived from an EMBL/GenBank/DDBJ whole genome shotgun (WGS) entry which is preliminary data.</text>
</comment>
<dbReference type="OrthoDB" id="9808719at2"/>
<dbReference type="InterPro" id="IPR032710">
    <property type="entry name" value="NTF2-like_dom_sf"/>
</dbReference>
<accession>A0A6L6PQ73</accession>
<feature type="domain" description="SnoaL-like" evidence="1">
    <location>
        <begin position="9"/>
        <end position="110"/>
    </location>
</feature>